<sequence length="52" mass="6374">MNSVEALLANKVFTDFLGSRFIEHYAALRLHEFERYECTISDWERKEYFHLF</sequence>
<evidence type="ECO:0000313" key="3">
    <source>
        <dbReference type="EMBL" id="NMF00185.1"/>
    </source>
</evidence>
<dbReference type="GO" id="GO:0004356">
    <property type="term" value="F:glutamine synthetase activity"/>
    <property type="evidence" value="ECO:0007669"/>
    <property type="project" value="InterPro"/>
</dbReference>
<organism evidence="3 4">
    <name type="scientific">Aneurinibacillus aneurinilyticus</name>
    <name type="common">Bacillus aneurinolyticus</name>
    <dbReference type="NCBI Taxonomy" id="1391"/>
    <lineage>
        <taxon>Bacteria</taxon>
        <taxon>Bacillati</taxon>
        <taxon>Bacillota</taxon>
        <taxon>Bacilli</taxon>
        <taxon>Bacillales</taxon>
        <taxon>Paenibacillaceae</taxon>
        <taxon>Aneurinibacillus group</taxon>
        <taxon>Aneurinibacillus</taxon>
    </lineage>
</organism>
<dbReference type="Proteomes" id="UP000561326">
    <property type="component" value="Unassembled WGS sequence"/>
</dbReference>
<dbReference type="Pfam" id="PF00120">
    <property type="entry name" value="Gln-synt_C"/>
    <property type="match status" value="1"/>
</dbReference>
<dbReference type="RefSeq" id="WP_168975989.1">
    <property type="nucleotide sequence ID" value="NZ_CAMJCG010000098.1"/>
</dbReference>
<comment type="caution">
    <text evidence="3">The sequence shown here is derived from an EMBL/GenBank/DDBJ whole genome shotgun (WGS) entry which is preliminary data.</text>
</comment>
<name>A0A848CRR9_ANEAE</name>
<dbReference type="InterPro" id="IPR014746">
    <property type="entry name" value="Gln_synth/guanido_kin_cat_dom"/>
</dbReference>
<dbReference type="SUPFAM" id="SSF55931">
    <property type="entry name" value="Glutamine synthetase/guanido kinase"/>
    <property type="match status" value="1"/>
</dbReference>
<evidence type="ECO:0000259" key="2">
    <source>
        <dbReference type="Pfam" id="PF00120"/>
    </source>
</evidence>
<comment type="similarity">
    <text evidence="1">Belongs to the glutamine synthetase family.</text>
</comment>
<proteinExistence type="inferred from homology"/>
<feature type="domain" description="GS catalytic" evidence="2">
    <location>
        <begin position="2"/>
        <end position="48"/>
    </location>
</feature>
<dbReference type="InterPro" id="IPR008146">
    <property type="entry name" value="Gln_synth_cat_dom"/>
</dbReference>
<gene>
    <name evidence="3" type="ORF">HF838_18315</name>
</gene>
<accession>A0A848CRR9</accession>
<dbReference type="Gene3D" id="3.30.590.10">
    <property type="entry name" value="Glutamine synthetase/guanido kinase, catalytic domain"/>
    <property type="match status" value="1"/>
</dbReference>
<evidence type="ECO:0000256" key="1">
    <source>
        <dbReference type="RuleBase" id="RU000384"/>
    </source>
</evidence>
<dbReference type="EMBL" id="JABAGO010000041">
    <property type="protein sequence ID" value="NMF00185.1"/>
    <property type="molecule type" value="Genomic_DNA"/>
</dbReference>
<protein>
    <submittedName>
        <fullName evidence="3">Glutamine synthetase</fullName>
    </submittedName>
</protein>
<dbReference type="AlphaFoldDB" id="A0A848CRR9"/>
<evidence type="ECO:0000313" key="4">
    <source>
        <dbReference type="Proteomes" id="UP000561326"/>
    </source>
</evidence>
<reference evidence="3 4" key="1">
    <citation type="submission" date="2020-04" db="EMBL/GenBank/DDBJ databases">
        <authorList>
            <person name="Hitch T.C.A."/>
            <person name="Wylensek D."/>
            <person name="Clavel T."/>
        </authorList>
    </citation>
    <scope>NUCLEOTIDE SEQUENCE [LARGE SCALE GENOMIC DNA]</scope>
    <source>
        <strain evidence="3 4">WB01_D5_05</strain>
    </source>
</reference>